<gene>
    <name evidence="2" type="ORF">LPTSP2_25590</name>
</gene>
<dbReference type="AlphaFoldDB" id="A0A2P2DF53"/>
<evidence type="ECO:0000259" key="1">
    <source>
        <dbReference type="Pfam" id="PF07588"/>
    </source>
</evidence>
<dbReference type="EMBL" id="BFAZ01000009">
    <property type="protein sequence ID" value="GBF43262.1"/>
    <property type="molecule type" value="Genomic_DNA"/>
</dbReference>
<dbReference type="Proteomes" id="UP000245206">
    <property type="component" value="Unassembled WGS sequence"/>
</dbReference>
<comment type="caution">
    <text evidence="2">The sequence shown here is derived from an EMBL/GenBank/DDBJ whole genome shotgun (WGS) entry which is preliminary data.</text>
</comment>
<sequence>MSCEANNTDNTTAASAFALVANNSSTKDATSNTSDSSCTGNGPCKMFVPANQLNLGINLGISGLDNHCNNASDKPSGGGTYKAMVTTGNSRRACSTANCSGGTSEHINWVLKPNKEYRRFDGTTVVGTTNANGIFTFPLTNSPYHVVNFTDNIVTGMNSDWTNSSDDCSGWSGNTQSFAGGGYNNTSSNLINKGIYGCTTTTRALCVEQ</sequence>
<name>A0A2P2DF53_9LEPT</name>
<dbReference type="InterPro" id="IPR016187">
    <property type="entry name" value="CTDL_fold"/>
</dbReference>
<dbReference type="SUPFAM" id="SSF56436">
    <property type="entry name" value="C-type lectin-like"/>
    <property type="match status" value="1"/>
</dbReference>
<evidence type="ECO:0000313" key="2">
    <source>
        <dbReference type="EMBL" id="GBF43262.1"/>
    </source>
</evidence>
<feature type="domain" description="DUF1554" evidence="1">
    <location>
        <begin position="55"/>
        <end position="181"/>
    </location>
</feature>
<dbReference type="Gene3D" id="3.10.100.10">
    <property type="entry name" value="Mannose-Binding Protein A, subunit A"/>
    <property type="match status" value="1"/>
</dbReference>
<evidence type="ECO:0000313" key="3">
    <source>
        <dbReference type="Proteomes" id="UP000245206"/>
    </source>
</evidence>
<accession>A0A2P2DF53</accession>
<proteinExistence type="predicted"/>
<organism evidence="2 3">
    <name type="scientific">Leptospira ellinghausenii</name>
    <dbReference type="NCBI Taxonomy" id="1917822"/>
    <lineage>
        <taxon>Bacteria</taxon>
        <taxon>Pseudomonadati</taxon>
        <taxon>Spirochaetota</taxon>
        <taxon>Spirochaetia</taxon>
        <taxon>Leptospirales</taxon>
        <taxon>Leptospiraceae</taxon>
        <taxon>Leptospira</taxon>
    </lineage>
</organism>
<dbReference type="InterPro" id="IPR011448">
    <property type="entry name" value="DUF1554"/>
</dbReference>
<keyword evidence="3" id="KW-1185">Reference proteome</keyword>
<reference evidence="3" key="1">
    <citation type="journal article" date="2019" name="Microbiol. Immunol.">
        <title>Molecular and phenotypic characterization of Leptospira johnsonii sp. nov., Leptospira ellinghausenii sp. nov. and Leptospira ryugenii sp. nov. isolated from soil and water in Japan.</title>
        <authorList>
            <person name="Masuzawa T."/>
            <person name="Saito M."/>
            <person name="Nakao R."/>
            <person name="Nikaido Y."/>
            <person name="Matsumoto M."/>
            <person name="Ogawa M."/>
            <person name="Yokoyama M."/>
            <person name="Hidaka Y."/>
            <person name="Tomita J."/>
            <person name="Sakakibara K."/>
            <person name="Suzuki K."/>
            <person name="Yasuda S."/>
            <person name="Sato H."/>
            <person name="Yamaguchi M."/>
            <person name="Yoshida S.I."/>
            <person name="Koizumi N."/>
            <person name="Kawamura Y."/>
        </authorList>
    </citation>
    <scope>NUCLEOTIDE SEQUENCE [LARGE SCALE GENOMIC DNA]</scope>
    <source>
        <strain evidence="3">E18</strain>
    </source>
</reference>
<dbReference type="InterPro" id="IPR016186">
    <property type="entry name" value="C-type_lectin-like/link_sf"/>
</dbReference>
<protein>
    <recommendedName>
        <fullName evidence="1">DUF1554 domain-containing protein</fullName>
    </recommendedName>
</protein>
<dbReference type="Pfam" id="PF07588">
    <property type="entry name" value="DUF1554"/>
    <property type="match status" value="1"/>
</dbReference>